<dbReference type="InterPro" id="IPR013320">
    <property type="entry name" value="ConA-like_dom_sf"/>
</dbReference>
<dbReference type="AlphaFoldDB" id="A0A6C0KYT5"/>
<keyword evidence="1" id="KW-1133">Transmembrane helix</keyword>
<organism evidence="2">
    <name type="scientific">viral metagenome</name>
    <dbReference type="NCBI Taxonomy" id="1070528"/>
    <lineage>
        <taxon>unclassified sequences</taxon>
        <taxon>metagenomes</taxon>
        <taxon>organismal metagenomes</taxon>
    </lineage>
</organism>
<dbReference type="SUPFAM" id="SSF49899">
    <property type="entry name" value="Concanavalin A-like lectins/glucanases"/>
    <property type="match status" value="1"/>
</dbReference>
<proteinExistence type="predicted"/>
<sequence>MKLSFLIQMMLLLLLVVGVYLLFTNSLQGRMKLILIVFCLVMGVYLFMKLPVFKDNNEVISSPQNAKNEYIIKGEELKRSDGPIGLSTWIYIDNWNYKYGEEKNIISSGNNYFPKITLDSYKNDLIVSVNVYDVSDYTQEQLKFELDDNGYTSYSDSDTFSCSGGKIFAGGASTGVDCPKASTLEDIVIDNINIQKWVNILVTFNNRTLDVYINGKLVKSKPFDNIIINGNGYTDDILITPSGGFGGFVSKVQYFPYFITPAKAWSIYRSGFGDAFESALNKYNLSVSFYEDQVEKKKFYVF</sequence>
<protein>
    <submittedName>
        <fullName evidence="2">Uncharacterized protein</fullName>
    </submittedName>
</protein>
<evidence type="ECO:0000313" key="2">
    <source>
        <dbReference type="EMBL" id="QHU22423.1"/>
    </source>
</evidence>
<evidence type="ECO:0000256" key="1">
    <source>
        <dbReference type="SAM" id="Phobius"/>
    </source>
</evidence>
<keyword evidence="1" id="KW-0812">Transmembrane</keyword>
<dbReference type="EMBL" id="MN741007">
    <property type="protein sequence ID" value="QHU22423.1"/>
    <property type="molecule type" value="Genomic_DNA"/>
</dbReference>
<name>A0A6C0KYT5_9ZZZZ</name>
<feature type="transmembrane region" description="Helical" evidence="1">
    <location>
        <begin position="35"/>
        <end position="53"/>
    </location>
</feature>
<dbReference type="Gene3D" id="2.60.120.200">
    <property type="match status" value="1"/>
</dbReference>
<feature type="transmembrane region" description="Helical" evidence="1">
    <location>
        <begin position="6"/>
        <end position="23"/>
    </location>
</feature>
<reference evidence="2" key="1">
    <citation type="journal article" date="2020" name="Nature">
        <title>Giant virus diversity and host interactions through global metagenomics.</title>
        <authorList>
            <person name="Schulz F."/>
            <person name="Roux S."/>
            <person name="Paez-Espino D."/>
            <person name="Jungbluth S."/>
            <person name="Walsh D.A."/>
            <person name="Denef V.J."/>
            <person name="McMahon K.D."/>
            <person name="Konstantinidis K.T."/>
            <person name="Eloe-Fadrosh E.A."/>
            <person name="Kyrpides N.C."/>
            <person name="Woyke T."/>
        </authorList>
    </citation>
    <scope>NUCLEOTIDE SEQUENCE</scope>
    <source>
        <strain evidence="2">GVMAG-S-ERX555907-102</strain>
    </source>
</reference>
<accession>A0A6C0KYT5</accession>
<keyword evidence="1" id="KW-0472">Membrane</keyword>